<accession>A0A3L8SDN3</accession>
<gene>
    <name evidence="2" type="ORF">DV515_00008750</name>
</gene>
<dbReference type="GO" id="GO:0005840">
    <property type="term" value="C:ribosome"/>
    <property type="evidence" value="ECO:0007669"/>
    <property type="project" value="InterPro"/>
</dbReference>
<organism evidence="2 3">
    <name type="scientific">Chloebia gouldiae</name>
    <name type="common">Gouldian finch</name>
    <name type="synonym">Erythrura gouldiae</name>
    <dbReference type="NCBI Taxonomy" id="44316"/>
    <lineage>
        <taxon>Eukaryota</taxon>
        <taxon>Metazoa</taxon>
        <taxon>Chordata</taxon>
        <taxon>Craniata</taxon>
        <taxon>Vertebrata</taxon>
        <taxon>Euteleostomi</taxon>
        <taxon>Archelosauria</taxon>
        <taxon>Archosauria</taxon>
        <taxon>Dinosauria</taxon>
        <taxon>Saurischia</taxon>
        <taxon>Theropoda</taxon>
        <taxon>Coelurosauria</taxon>
        <taxon>Aves</taxon>
        <taxon>Neognathae</taxon>
        <taxon>Neoaves</taxon>
        <taxon>Telluraves</taxon>
        <taxon>Australaves</taxon>
        <taxon>Passeriformes</taxon>
        <taxon>Passeroidea</taxon>
        <taxon>Passeridae</taxon>
        <taxon>Chloebia</taxon>
    </lineage>
</organism>
<dbReference type="EMBL" id="QUSF01000027">
    <property type="protein sequence ID" value="RLW00476.1"/>
    <property type="molecule type" value="Genomic_DNA"/>
</dbReference>
<dbReference type="GO" id="GO:0003735">
    <property type="term" value="F:structural constituent of ribosome"/>
    <property type="evidence" value="ECO:0007669"/>
    <property type="project" value="InterPro"/>
</dbReference>
<dbReference type="InterPro" id="IPR018130">
    <property type="entry name" value="Ribosomal_uS2_CS"/>
</dbReference>
<evidence type="ECO:0000313" key="3">
    <source>
        <dbReference type="Proteomes" id="UP000276834"/>
    </source>
</evidence>
<dbReference type="Proteomes" id="UP000276834">
    <property type="component" value="Unassembled WGS sequence"/>
</dbReference>
<dbReference type="OrthoDB" id="2320368at2759"/>
<evidence type="ECO:0000256" key="1">
    <source>
        <dbReference type="SAM" id="MobiDB-lite"/>
    </source>
</evidence>
<comment type="caution">
    <text evidence="2">The sequence shown here is derived from an EMBL/GenBank/DDBJ whole genome shotgun (WGS) entry which is preliminary data.</text>
</comment>
<protein>
    <submittedName>
        <fullName evidence="2">Uncharacterized protein</fullName>
    </submittedName>
</protein>
<sequence length="65" mass="7361">MPVRCHLAAPLQSRLGPPQSGTDDDKLLTEPLSHPDFFSVKELFTLKDLFDARVHLGHKKGCRHR</sequence>
<reference evidence="2 3" key="1">
    <citation type="journal article" date="2018" name="Proc. R. Soc. B">
        <title>A non-coding region near Follistatin controls head colour polymorphism in the Gouldian finch.</title>
        <authorList>
            <person name="Toomey M.B."/>
            <person name="Marques C.I."/>
            <person name="Andrade P."/>
            <person name="Araujo P.M."/>
            <person name="Sabatino S."/>
            <person name="Gazda M.A."/>
            <person name="Afonso S."/>
            <person name="Lopes R.J."/>
            <person name="Corbo J.C."/>
            <person name="Carneiro M."/>
        </authorList>
    </citation>
    <scope>NUCLEOTIDE SEQUENCE [LARGE SCALE GENOMIC DNA]</scope>
    <source>
        <strain evidence="2">Red01</strain>
        <tissue evidence="2">Muscle</tissue>
    </source>
</reference>
<dbReference type="PROSITE" id="PS00962">
    <property type="entry name" value="RIBOSOMAL_S2_1"/>
    <property type="match status" value="1"/>
</dbReference>
<dbReference type="STRING" id="44316.ENSEGOP00005007724"/>
<dbReference type="AlphaFoldDB" id="A0A3L8SDN3"/>
<dbReference type="GO" id="GO:0006412">
    <property type="term" value="P:translation"/>
    <property type="evidence" value="ECO:0007669"/>
    <property type="project" value="InterPro"/>
</dbReference>
<evidence type="ECO:0000313" key="2">
    <source>
        <dbReference type="EMBL" id="RLW00476.1"/>
    </source>
</evidence>
<name>A0A3L8SDN3_CHLGU</name>
<feature type="region of interest" description="Disordered" evidence="1">
    <location>
        <begin position="1"/>
        <end position="28"/>
    </location>
</feature>
<keyword evidence="3" id="KW-1185">Reference proteome</keyword>
<proteinExistence type="predicted"/>